<dbReference type="PANTHER" id="PTHR43692:SF1">
    <property type="entry name" value="UDP-N-ACETYLMURAMOYLALANINE--D-GLUTAMATE LIGASE"/>
    <property type="match status" value="1"/>
</dbReference>
<accession>A0ABQ6HHA2</accession>
<dbReference type="Gene3D" id="3.90.190.20">
    <property type="entry name" value="Mur ligase, C-terminal domain"/>
    <property type="match status" value="1"/>
</dbReference>
<dbReference type="EMBL" id="BSSV01000004">
    <property type="protein sequence ID" value="GLX85911.1"/>
    <property type="molecule type" value="Genomic_DNA"/>
</dbReference>
<dbReference type="RefSeq" id="WP_284298454.1">
    <property type="nucleotide sequence ID" value="NZ_BSSV01000004.1"/>
</dbReference>
<evidence type="ECO:0000256" key="8">
    <source>
        <dbReference type="RuleBase" id="RU003664"/>
    </source>
</evidence>
<evidence type="ECO:0000256" key="4">
    <source>
        <dbReference type="ARBA" id="ARBA00022598"/>
    </source>
</evidence>
<dbReference type="InterPro" id="IPR036565">
    <property type="entry name" value="Mur-like_cat_sf"/>
</dbReference>
<keyword evidence="4 7" id="KW-0436">Ligase</keyword>
<evidence type="ECO:0000259" key="10">
    <source>
        <dbReference type="Pfam" id="PF08245"/>
    </source>
</evidence>
<dbReference type="Pfam" id="PF21799">
    <property type="entry name" value="MurD-like_N"/>
    <property type="match status" value="1"/>
</dbReference>
<comment type="pathway">
    <text evidence="2 7 8">Cell wall biogenesis; peptidoglycan biosynthesis.</text>
</comment>
<evidence type="ECO:0000313" key="11">
    <source>
        <dbReference type="EMBL" id="GLX85911.1"/>
    </source>
</evidence>
<evidence type="ECO:0000256" key="3">
    <source>
        <dbReference type="ARBA" id="ARBA00022490"/>
    </source>
</evidence>
<keyword evidence="7 8" id="KW-0133">Cell shape</keyword>
<comment type="caution">
    <text evidence="11">The sequence shown here is derived from an EMBL/GenBank/DDBJ whole genome shotgun (WGS) entry which is preliminary data.</text>
</comment>
<feature type="domain" description="Mur ligase central" evidence="10">
    <location>
        <begin position="116"/>
        <end position="285"/>
    </location>
</feature>
<dbReference type="Pfam" id="PF02875">
    <property type="entry name" value="Mur_ligase_C"/>
    <property type="match status" value="1"/>
</dbReference>
<keyword evidence="7 8" id="KW-0131">Cell cycle</keyword>
<dbReference type="SUPFAM" id="SSF53623">
    <property type="entry name" value="MurD-like peptide ligases, catalytic domain"/>
    <property type="match status" value="1"/>
</dbReference>
<keyword evidence="6 7" id="KW-0067">ATP-binding</keyword>
<evidence type="ECO:0000256" key="2">
    <source>
        <dbReference type="ARBA" id="ARBA00004752"/>
    </source>
</evidence>
<dbReference type="InterPro" id="IPR013221">
    <property type="entry name" value="Mur_ligase_cen"/>
</dbReference>
<dbReference type="Pfam" id="PF08245">
    <property type="entry name" value="Mur_ligase_M"/>
    <property type="match status" value="1"/>
</dbReference>
<dbReference type="NCBIfam" id="TIGR01087">
    <property type="entry name" value="murD"/>
    <property type="match status" value="1"/>
</dbReference>
<dbReference type="Gene3D" id="3.40.1190.10">
    <property type="entry name" value="Mur-like, catalytic domain"/>
    <property type="match status" value="1"/>
</dbReference>
<evidence type="ECO:0000256" key="6">
    <source>
        <dbReference type="ARBA" id="ARBA00022840"/>
    </source>
</evidence>
<dbReference type="InterPro" id="IPR005762">
    <property type="entry name" value="MurD"/>
</dbReference>
<dbReference type="EC" id="6.3.2.9" evidence="7 8"/>
<dbReference type="GO" id="GO:0016874">
    <property type="term" value="F:ligase activity"/>
    <property type="evidence" value="ECO:0007669"/>
    <property type="project" value="UniProtKB-KW"/>
</dbReference>
<evidence type="ECO:0000313" key="12">
    <source>
        <dbReference type="Proteomes" id="UP001157134"/>
    </source>
</evidence>
<comment type="subcellular location">
    <subcellularLocation>
        <location evidence="1 7 8">Cytoplasm</location>
    </subcellularLocation>
</comment>
<dbReference type="PANTHER" id="PTHR43692">
    <property type="entry name" value="UDP-N-ACETYLMURAMOYLALANINE--D-GLUTAMATE LIGASE"/>
    <property type="match status" value="1"/>
</dbReference>
<proteinExistence type="inferred from homology"/>
<dbReference type="SUPFAM" id="SSF51984">
    <property type="entry name" value="MurCD N-terminal domain"/>
    <property type="match status" value="1"/>
</dbReference>
<keyword evidence="7 8" id="KW-0573">Peptidoglycan synthesis</keyword>
<evidence type="ECO:0000256" key="7">
    <source>
        <dbReference type="HAMAP-Rule" id="MF_00639"/>
    </source>
</evidence>
<dbReference type="HAMAP" id="MF_00639">
    <property type="entry name" value="MurD"/>
    <property type="match status" value="1"/>
</dbReference>
<evidence type="ECO:0000259" key="9">
    <source>
        <dbReference type="Pfam" id="PF02875"/>
    </source>
</evidence>
<dbReference type="InterPro" id="IPR004101">
    <property type="entry name" value="Mur_ligase_C"/>
</dbReference>
<organism evidence="11 12">
    <name type="scientific">Thalassotalea loyana</name>
    <dbReference type="NCBI Taxonomy" id="280483"/>
    <lineage>
        <taxon>Bacteria</taxon>
        <taxon>Pseudomonadati</taxon>
        <taxon>Pseudomonadota</taxon>
        <taxon>Gammaproteobacteria</taxon>
        <taxon>Alteromonadales</taxon>
        <taxon>Colwelliaceae</taxon>
        <taxon>Thalassotalea</taxon>
    </lineage>
</organism>
<keyword evidence="5 7" id="KW-0547">Nucleotide-binding</keyword>
<dbReference type="InterPro" id="IPR036615">
    <property type="entry name" value="Mur_ligase_C_dom_sf"/>
</dbReference>
<dbReference type="Proteomes" id="UP001157134">
    <property type="component" value="Unassembled WGS sequence"/>
</dbReference>
<reference evidence="11 12" key="1">
    <citation type="submission" date="2023-03" db="EMBL/GenBank/DDBJ databases">
        <title>Thalassotalea loyana LMG 22536T draft genome sequence.</title>
        <authorList>
            <person name="Sawabe T."/>
        </authorList>
    </citation>
    <scope>NUCLEOTIDE SEQUENCE [LARGE SCALE GENOMIC DNA]</scope>
    <source>
        <strain evidence="11 12">LMG 22536</strain>
    </source>
</reference>
<name>A0ABQ6HHA2_9GAMM</name>
<evidence type="ECO:0000256" key="1">
    <source>
        <dbReference type="ARBA" id="ARBA00004496"/>
    </source>
</evidence>
<evidence type="ECO:0000256" key="5">
    <source>
        <dbReference type="ARBA" id="ARBA00022741"/>
    </source>
</evidence>
<dbReference type="Gene3D" id="3.40.50.720">
    <property type="entry name" value="NAD(P)-binding Rossmann-like Domain"/>
    <property type="match status" value="1"/>
</dbReference>
<dbReference type="PROSITE" id="PS51257">
    <property type="entry name" value="PROKAR_LIPOPROTEIN"/>
    <property type="match status" value="1"/>
</dbReference>
<comment type="similarity">
    <text evidence="7">Belongs to the MurCDEF family.</text>
</comment>
<keyword evidence="7 8" id="KW-0961">Cell wall biogenesis/degradation</keyword>
<feature type="binding site" evidence="7">
    <location>
        <begin position="118"/>
        <end position="124"/>
    </location>
    <ligand>
        <name>ATP</name>
        <dbReference type="ChEBI" id="CHEBI:30616"/>
    </ligand>
</feature>
<protein>
    <recommendedName>
        <fullName evidence="7 8">UDP-N-acetylmuramoylalanine--D-glutamate ligase</fullName>
        <ecNumber evidence="7 8">6.3.2.9</ecNumber>
    </recommendedName>
    <alternativeName>
        <fullName evidence="7">D-glutamic acid-adding enzyme</fullName>
    </alternativeName>
    <alternativeName>
        <fullName evidence="7">UDP-N-acetylmuramoyl-L-alanyl-D-glutamate synthetase</fullName>
    </alternativeName>
</protein>
<keyword evidence="12" id="KW-1185">Reference proteome</keyword>
<sequence>MLDLRFLQDKQILVLGAGLSGMSCAKFLANNQLNFDLNDSRANAVDRERFINEFPRAGLVLGKWDTELIAKADIILVSPGIDTSISEIENNVSPACEMFGDVELYYRLKQTPTIAITGSNGKSTVVSLVAHIGNALGVNTQLAGNIGVPPLDLIEQEIDFIALELSSFQLETLASMNAVSATLLNLCDDHLDRHKTMANYRNIKQRIYQQTQTAVVNRDDEASAYDGDNKTLSFGTSAPNDGAFGLSEVEGKTYLMFGSEALISTDELPVTGKHNAVNCLAALALGFAANWPLDKMVQALTSFEGLAHRCQRVMTTDSKHWINDSKATNVGATIAAIEGLANDEHKLILIAGGQGKGADFSPLTEVLNKHIDNIIVFGEDKSLLAAVVPQSIALTDVASLDEAVSVANNMTETGDTILFSPACASFDMFKNYVERGNAFTQLAQEVSQCKA</sequence>
<keyword evidence="7 8" id="KW-0132">Cell division</keyword>
<keyword evidence="3 7" id="KW-0963">Cytoplasm</keyword>
<gene>
    <name evidence="7 11" type="primary">murD</name>
    <name evidence="11" type="ORF">tloyanaT_21630</name>
</gene>
<feature type="domain" description="Mur ligase C-terminal" evidence="9">
    <location>
        <begin position="308"/>
        <end position="423"/>
    </location>
</feature>
<comment type="catalytic activity">
    <reaction evidence="7 8">
        <text>UDP-N-acetyl-alpha-D-muramoyl-L-alanine + D-glutamate + ATP = UDP-N-acetyl-alpha-D-muramoyl-L-alanyl-D-glutamate + ADP + phosphate + H(+)</text>
        <dbReference type="Rhea" id="RHEA:16429"/>
        <dbReference type="ChEBI" id="CHEBI:15378"/>
        <dbReference type="ChEBI" id="CHEBI:29986"/>
        <dbReference type="ChEBI" id="CHEBI:30616"/>
        <dbReference type="ChEBI" id="CHEBI:43474"/>
        <dbReference type="ChEBI" id="CHEBI:83898"/>
        <dbReference type="ChEBI" id="CHEBI:83900"/>
        <dbReference type="ChEBI" id="CHEBI:456216"/>
        <dbReference type="EC" id="6.3.2.9"/>
    </reaction>
</comment>
<comment type="function">
    <text evidence="7 8">Cell wall formation. Catalyzes the addition of glutamate to the nucleotide precursor UDP-N-acetylmuramoyl-L-alanine (UMA).</text>
</comment>
<dbReference type="SUPFAM" id="SSF53244">
    <property type="entry name" value="MurD-like peptide ligases, peptide-binding domain"/>
    <property type="match status" value="1"/>
</dbReference>